<dbReference type="InterPro" id="IPR016187">
    <property type="entry name" value="CTDL_fold"/>
</dbReference>
<dbReference type="InterPro" id="IPR036055">
    <property type="entry name" value="LDL_receptor-like_sf"/>
</dbReference>
<dbReference type="CDD" id="cd00037">
    <property type="entry name" value="CLECT"/>
    <property type="match status" value="1"/>
</dbReference>
<dbReference type="Gene3D" id="3.10.100.10">
    <property type="entry name" value="Mannose-Binding Protein A, subunit A"/>
    <property type="match status" value="1"/>
</dbReference>
<dbReference type="SMART" id="SM00192">
    <property type="entry name" value="LDLa"/>
    <property type="match status" value="1"/>
</dbReference>
<evidence type="ECO:0000313" key="6">
    <source>
        <dbReference type="Proteomes" id="UP001381693"/>
    </source>
</evidence>
<comment type="caution">
    <text evidence="5">The sequence shown here is derived from an EMBL/GenBank/DDBJ whole genome shotgun (WGS) entry which is preliminary data.</text>
</comment>
<feature type="domain" description="C-type lectin" evidence="4">
    <location>
        <begin position="166"/>
        <end position="314"/>
    </location>
</feature>
<keyword evidence="3" id="KW-0732">Signal</keyword>
<dbReference type="SMART" id="SM00034">
    <property type="entry name" value="CLECT"/>
    <property type="match status" value="1"/>
</dbReference>
<dbReference type="PROSITE" id="PS01209">
    <property type="entry name" value="LDLRA_1"/>
    <property type="match status" value="1"/>
</dbReference>
<accession>A0AAN9A132</accession>
<gene>
    <name evidence="5" type="ORF">SK128_002104</name>
</gene>
<evidence type="ECO:0000256" key="3">
    <source>
        <dbReference type="SAM" id="SignalP"/>
    </source>
</evidence>
<dbReference type="PROSITE" id="PS50068">
    <property type="entry name" value="LDLRA_2"/>
    <property type="match status" value="1"/>
</dbReference>
<dbReference type="Gene3D" id="4.10.400.10">
    <property type="entry name" value="Low-density Lipoprotein Receptor"/>
    <property type="match status" value="1"/>
</dbReference>
<proteinExistence type="predicted"/>
<dbReference type="AlphaFoldDB" id="A0AAN9A132"/>
<dbReference type="PROSITE" id="PS50041">
    <property type="entry name" value="C_TYPE_LECTIN_2"/>
    <property type="match status" value="1"/>
</dbReference>
<keyword evidence="6" id="KW-1185">Reference proteome</keyword>
<dbReference type="CDD" id="cd00112">
    <property type="entry name" value="LDLa"/>
    <property type="match status" value="1"/>
</dbReference>
<keyword evidence="1" id="KW-1015">Disulfide bond</keyword>
<dbReference type="Pfam" id="PF00057">
    <property type="entry name" value="Ldl_recept_a"/>
    <property type="match status" value="1"/>
</dbReference>
<dbReference type="InterPro" id="IPR016186">
    <property type="entry name" value="C-type_lectin-like/link_sf"/>
</dbReference>
<dbReference type="InterPro" id="IPR002172">
    <property type="entry name" value="LDrepeatLR_classA_rpt"/>
</dbReference>
<dbReference type="SUPFAM" id="SSF56436">
    <property type="entry name" value="C-type lectin-like"/>
    <property type="match status" value="1"/>
</dbReference>
<feature type="signal peptide" evidence="3">
    <location>
        <begin position="1"/>
        <end position="20"/>
    </location>
</feature>
<dbReference type="InterPro" id="IPR023415">
    <property type="entry name" value="LDLR_class-A_CS"/>
</dbReference>
<sequence>MAEFVKFCVLLITCIAGIQSKCTQPQQIQCGLSSSSCIRYQYLCDGDRDCPTDAEDENPEFCRLWTSSNCPRGETMCKYEDGGSTCVSIPDYCRSRNHKACKGLLDPRICYMVRKKQLMRLENVPASGEVPEETDLAQTHAKVPDFKEGVKHSIKHAECPELYTKVGQNCLSFLFFGNLTWAEARSFCQTFKGDLFIPEDAEDFHTLVQHMKTHHMTSDFWMGGCKNGSWQWVNNRPIELGTPLWALRHNNSCDQREVYLGQRNETVEANDGQCYYYYQAPMDPPSGRCVAATYDKFYFLSDENCLLKKAPLCRLQNTRFSSKMRANFLILTLASLDISLIYKSAQYLMPHKQ</sequence>
<dbReference type="Proteomes" id="UP001381693">
    <property type="component" value="Unassembled WGS sequence"/>
</dbReference>
<feature type="chain" id="PRO_5042917220" description="C-type lectin domain-containing protein" evidence="3">
    <location>
        <begin position="21"/>
        <end position="353"/>
    </location>
</feature>
<evidence type="ECO:0000256" key="2">
    <source>
        <dbReference type="PROSITE-ProRule" id="PRU00124"/>
    </source>
</evidence>
<dbReference type="SUPFAM" id="SSF57424">
    <property type="entry name" value="LDL receptor-like module"/>
    <property type="match status" value="1"/>
</dbReference>
<evidence type="ECO:0000256" key="1">
    <source>
        <dbReference type="ARBA" id="ARBA00023157"/>
    </source>
</evidence>
<reference evidence="5 6" key="1">
    <citation type="submission" date="2023-11" db="EMBL/GenBank/DDBJ databases">
        <title>Halocaridina rubra genome assembly.</title>
        <authorList>
            <person name="Smith C."/>
        </authorList>
    </citation>
    <scope>NUCLEOTIDE SEQUENCE [LARGE SCALE GENOMIC DNA]</scope>
    <source>
        <strain evidence="5">EP-1</strain>
        <tissue evidence="5">Whole</tissue>
    </source>
</reference>
<dbReference type="EMBL" id="JAXCGZ010017245">
    <property type="protein sequence ID" value="KAK7068440.1"/>
    <property type="molecule type" value="Genomic_DNA"/>
</dbReference>
<comment type="caution">
    <text evidence="2">Lacks conserved residue(s) required for the propagation of feature annotation.</text>
</comment>
<dbReference type="InterPro" id="IPR001304">
    <property type="entry name" value="C-type_lectin-like"/>
</dbReference>
<evidence type="ECO:0000313" key="5">
    <source>
        <dbReference type="EMBL" id="KAK7068440.1"/>
    </source>
</evidence>
<name>A0AAN9A132_HALRR</name>
<dbReference type="Pfam" id="PF00059">
    <property type="entry name" value="Lectin_C"/>
    <property type="match status" value="1"/>
</dbReference>
<organism evidence="5 6">
    <name type="scientific">Halocaridina rubra</name>
    <name type="common">Hawaiian red shrimp</name>
    <dbReference type="NCBI Taxonomy" id="373956"/>
    <lineage>
        <taxon>Eukaryota</taxon>
        <taxon>Metazoa</taxon>
        <taxon>Ecdysozoa</taxon>
        <taxon>Arthropoda</taxon>
        <taxon>Crustacea</taxon>
        <taxon>Multicrustacea</taxon>
        <taxon>Malacostraca</taxon>
        <taxon>Eumalacostraca</taxon>
        <taxon>Eucarida</taxon>
        <taxon>Decapoda</taxon>
        <taxon>Pleocyemata</taxon>
        <taxon>Caridea</taxon>
        <taxon>Atyoidea</taxon>
        <taxon>Atyidae</taxon>
        <taxon>Halocaridina</taxon>
    </lineage>
</organism>
<evidence type="ECO:0000259" key="4">
    <source>
        <dbReference type="PROSITE" id="PS50041"/>
    </source>
</evidence>
<protein>
    <recommendedName>
        <fullName evidence="4">C-type lectin domain-containing protein</fullName>
    </recommendedName>
</protein>